<proteinExistence type="predicted"/>
<organism evidence="1 2">
    <name type="scientific">Periconia macrospinosa</name>
    <dbReference type="NCBI Taxonomy" id="97972"/>
    <lineage>
        <taxon>Eukaryota</taxon>
        <taxon>Fungi</taxon>
        <taxon>Dikarya</taxon>
        <taxon>Ascomycota</taxon>
        <taxon>Pezizomycotina</taxon>
        <taxon>Dothideomycetes</taxon>
        <taxon>Pleosporomycetidae</taxon>
        <taxon>Pleosporales</taxon>
        <taxon>Massarineae</taxon>
        <taxon>Periconiaceae</taxon>
        <taxon>Periconia</taxon>
    </lineage>
</organism>
<dbReference type="PANTHER" id="PTHR37540:SF5">
    <property type="entry name" value="TRANSCRIPTION FACTOR DOMAIN-CONTAINING PROTEIN"/>
    <property type="match status" value="1"/>
</dbReference>
<dbReference type="PANTHER" id="PTHR37540">
    <property type="entry name" value="TRANSCRIPTION FACTOR (ACR-2), PUTATIVE-RELATED-RELATED"/>
    <property type="match status" value="1"/>
</dbReference>
<evidence type="ECO:0000313" key="1">
    <source>
        <dbReference type="EMBL" id="PVI05730.1"/>
    </source>
</evidence>
<dbReference type="Proteomes" id="UP000244855">
    <property type="component" value="Unassembled WGS sequence"/>
</dbReference>
<accession>A0A2V1E8T9</accession>
<dbReference type="OrthoDB" id="2130169at2759"/>
<reference evidence="1 2" key="1">
    <citation type="journal article" date="2018" name="Sci. Rep.">
        <title>Comparative genomics provides insights into the lifestyle and reveals functional heterogeneity of dark septate endophytic fungi.</title>
        <authorList>
            <person name="Knapp D.G."/>
            <person name="Nemeth J.B."/>
            <person name="Barry K."/>
            <person name="Hainaut M."/>
            <person name="Henrissat B."/>
            <person name="Johnson J."/>
            <person name="Kuo A."/>
            <person name="Lim J.H.P."/>
            <person name="Lipzen A."/>
            <person name="Nolan M."/>
            <person name="Ohm R.A."/>
            <person name="Tamas L."/>
            <person name="Grigoriev I.V."/>
            <person name="Spatafora J.W."/>
            <person name="Nagy L.G."/>
            <person name="Kovacs G.M."/>
        </authorList>
    </citation>
    <scope>NUCLEOTIDE SEQUENCE [LARGE SCALE GENOMIC DNA]</scope>
    <source>
        <strain evidence="1 2">DSE2036</strain>
    </source>
</reference>
<evidence type="ECO:0000313" key="2">
    <source>
        <dbReference type="Proteomes" id="UP000244855"/>
    </source>
</evidence>
<dbReference type="AlphaFoldDB" id="A0A2V1E8T9"/>
<keyword evidence="2" id="KW-1185">Reference proteome</keyword>
<protein>
    <submittedName>
        <fullName evidence="1">Uncharacterized protein</fullName>
    </submittedName>
</protein>
<gene>
    <name evidence="1" type="ORF">DM02DRAFT_650404</name>
</gene>
<dbReference type="EMBL" id="KZ805312">
    <property type="protein sequence ID" value="PVI05730.1"/>
    <property type="molecule type" value="Genomic_DNA"/>
</dbReference>
<dbReference type="STRING" id="97972.A0A2V1E8T9"/>
<sequence>MDEDNSGSGLVVIRRLVEIASEDSAVICGKFSSFVGRLLPKPAVVEAAPSQSRRQLDMTTIGKSDFQFITFGHANDFNSKSNRRAVRSHIIKRIAQRRKTSFKITTAQHLDDAQSESPFPPGPTIAISCEVLDPFGSLSVDQSELHVLLRHLSAQQAVEPVFSISDAFTFHNLHGAYANAFTDSAFSSALMCAISLGKHKYILMPDVLYHQGQAINYINKQLTCSLSYECIIGNAKTHLKGIQKLLRVCEKEQIILSASVRRGIFWQDVNAAIVSDTERVMERNMFPEFQWGRANFMVEWSVLPSGFESLRHELGEKTVQVLQDVYVIQK</sequence>
<name>A0A2V1E8T9_9PLEO</name>